<gene>
    <name evidence="2" type="ORF">DRBB29_0483</name>
</gene>
<keyword evidence="1" id="KW-1133">Transmembrane helix</keyword>
<feature type="transmembrane region" description="Helical" evidence="1">
    <location>
        <begin position="244"/>
        <end position="267"/>
    </location>
</feature>
<dbReference type="GO" id="GO:0016746">
    <property type="term" value="F:acyltransferase activity"/>
    <property type="evidence" value="ECO:0007669"/>
    <property type="project" value="UniProtKB-KW"/>
</dbReference>
<keyword evidence="2" id="KW-0808">Transferase</keyword>
<feature type="transmembrane region" description="Helical" evidence="1">
    <location>
        <begin position="150"/>
        <end position="169"/>
    </location>
</feature>
<feature type="transmembrane region" description="Helical" evidence="1">
    <location>
        <begin position="119"/>
        <end position="138"/>
    </location>
</feature>
<name>A0AAN1M4C0_BIFBR</name>
<keyword evidence="1" id="KW-0472">Membrane</keyword>
<evidence type="ECO:0000313" key="2">
    <source>
        <dbReference type="EMBL" id="AUE18052.1"/>
    </source>
</evidence>
<keyword evidence="2" id="KW-0012">Acyltransferase</keyword>
<reference evidence="2 3" key="1">
    <citation type="submission" date="2017-09" db="EMBL/GenBank/DDBJ databases">
        <title>Comparative genomics and methylome analysis of the gut commensal Bifidobacterium breve.</title>
        <authorList>
            <person name="Bottacini F."/>
            <person name="Morrissey R."/>
            <person name="Roberts R.J."/>
            <person name="James K."/>
            <person name="van Breen J."/>
            <person name="Egan M."/>
            <person name="Lambert J."/>
            <person name="van Limpt K."/>
            <person name="Stanton C."/>
            <person name="Knol J."/>
            <person name="O' Connell Motherway M."/>
            <person name="van Sinderen D."/>
        </authorList>
    </citation>
    <scope>NUCLEOTIDE SEQUENCE [LARGE SCALE GENOMIC DNA]</scope>
    <source>
        <strain evidence="2 3">DRBB29</strain>
    </source>
</reference>
<dbReference type="AlphaFoldDB" id="A0AAN1M4C0"/>
<dbReference type="PANTHER" id="PTHR37312:SF1">
    <property type="entry name" value="MEMBRANE-BOUND ACYLTRANSFERASE YKRP-RELATED"/>
    <property type="match status" value="1"/>
</dbReference>
<organism evidence="2 3">
    <name type="scientific">Bifidobacterium breve</name>
    <dbReference type="NCBI Taxonomy" id="1685"/>
    <lineage>
        <taxon>Bacteria</taxon>
        <taxon>Bacillati</taxon>
        <taxon>Actinomycetota</taxon>
        <taxon>Actinomycetes</taxon>
        <taxon>Bifidobacteriales</taxon>
        <taxon>Bifidobacteriaceae</taxon>
        <taxon>Bifidobacterium</taxon>
    </lineage>
</organism>
<feature type="transmembrane region" description="Helical" evidence="1">
    <location>
        <begin position="95"/>
        <end position="113"/>
    </location>
</feature>
<feature type="transmembrane region" description="Helical" evidence="1">
    <location>
        <begin position="21"/>
        <end position="41"/>
    </location>
</feature>
<evidence type="ECO:0000313" key="3">
    <source>
        <dbReference type="Proteomes" id="UP000232496"/>
    </source>
</evidence>
<dbReference type="PANTHER" id="PTHR37312">
    <property type="entry name" value="MEMBRANE-BOUND ACYLTRANSFERASE YKRP-RELATED"/>
    <property type="match status" value="1"/>
</dbReference>
<feature type="transmembrane region" description="Helical" evidence="1">
    <location>
        <begin position="181"/>
        <end position="205"/>
    </location>
</feature>
<dbReference type="EMBL" id="CP023198">
    <property type="protein sequence ID" value="AUE18052.1"/>
    <property type="molecule type" value="Genomic_DNA"/>
</dbReference>
<accession>A0AAN1M4C0</accession>
<evidence type="ECO:0000256" key="1">
    <source>
        <dbReference type="SAM" id="Phobius"/>
    </source>
</evidence>
<keyword evidence="1" id="KW-0812">Transmembrane</keyword>
<feature type="transmembrane region" description="Helical" evidence="1">
    <location>
        <begin position="217"/>
        <end position="238"/>
    </location>
</feature>
<sequence>MTFSTRGGFKAFLIRKIRTLLIPYYVFSLYFLAKPVAILLIPNLRASFQTSHDYGVAHQFYDVLIAGNGLWFLMAFFVAELVTYGITKYAINSPLKIVIGTILIVSTFAWTSFGLPDIMPFQIMKGIQISGFMLLGIVTKNTWLYMTKRTAVITMVPAILIVAICQIVIRQKLLIDDPLFHTFILIFAAFTGAVGFICFAIAIHQCQWLSQIGQDSIVYYALNALTLNVAKILVFRILGIDATHLPYISQLIIGTLTTALAIALLTAENIIIQRWLWWTIGKSHQK</sequence>
<proteinExistence type="predicted"/>
<protein>
    <submittedName>
        <fullName evidence="2">Acyltransferase</fullName>
    </submittedName>
</protein>
<dbReference type="InterPro" id="IPR052734">
    <property type="entry name" value="Nod_factor_acetyltransferase"/>
</dbReference>
<feature type="transmembrane region" description="Helical" evidence="1">
    <location>
        <begin position="61"/>
        <end position="83"/>
    </location>
</feature>
<dbReference type="Proteomes" id="UP000232496">
    <property type="component" value="Chromosome"/>
</dbReference>